<comment type="caution">
    <text evidence="1">The sequence shown here is derived from an EMBL/GenBank/DDBJ whole genome shotgun (WGS) entry which is preliminary data.</text>
</comment>
<dbReference type="Proteomes" id="UP001057375">
    <property type="component" value="Unassembled WGS sequence"/>
</dbReference>
<gene>
    <name evidence="1" type="ORF">ADUPG1_005697</name>
</gene>
<sequence>NLCELSTGVTFLDTASQGGLSTTGESAGVSCTGTSKDTGCPYKLVFCGKRMTIAGNFCVYDSGSQGASTETSVITEFFKFEFFSAGIDS</sequence>
<evidence type="ECO:0000313" key="1">
    <source>
        <dbReference type="EMBL" id="GKT30948.1"/>
    </source>
</evidence>
<feature type="non-terminal residue" evidence="1">
    <location>
        <position position="1"/>
    </location>
</feature>
<keyword evidence="2" id="KW-1185">Reference proteome</keyword>
<evidence type="ECO:0000313" key="2">
    <source>
        <dbReference type="Proteomes" id="UP001057375"/>
    </source>
</evidence>
<proteinExistence type="predicted"/>
<dbReference type="EMBL" id="BQXS01009198">
    <property type="protein sequence ID" value="GKT30948.1"/>
    <property type="molecule type" value="Genomic_DNA"/>
</dbReference>
<accession>A0ABQ5KEH0</accession>
<protein>
    <submittedName>
        <fullName evidence="1">Uncharacterized protein</fullName>
    </submittedName>
</protein>
<organism evidence="1 2">
    <name type="scientific">Aduncisulcus paluster</name>
    <dbReference type="NCBI Taxonomy" id="2918883"/>
    <lineage>
        <taxon>Eukaryota</taxon>
        <taxon>Metamonada</taxon>
        <taxon>Carpediemonas-like organisms</taxon>
        <taxon>Aduncisulcus</taxon>
    </lineage>
</organism>
<name>A0ABQ5KEH0_9EUKA</name>
<reference evidence="1" key="1">
    <citation type="submission" date="2022-03" db="EMBL/GenBank/DDBJ databases">
        <title>Draft genome sequence of Aduncisulcus paluster, a free-living microaerophilic Fornicata.</title>
        <authorList>
            <person name="Yuyama I."/>
            <person name="Kume K."/>
            <person name="Tamura T."/>
            <person name="Inagaki Y."/>
            <person name="Hashimoto T."/>
        </authorList>
    </citation>
    <scope>NUCLEOTIDE SEQUENCE</scope>
    <source>
        <strain evidence="1">NY0171</strain>
    </source>
</reference>